<dbReference type="Proteomes" id="UP000233781">
    <property type="component" value="Unassembled WGS sequence"/>
</dbReference>
<protein>
    <submittedName>
        <fullName evidence="1">Uncharacterized protein</fullName>
    </submittedName>
</protein>
<gene>
    <name evidence="1" type="ORF">ATL31_1455</name>
</gene>
<reference evidence="1 2" key="1">
    <citation type="submission" date="2017-12" db="EMBL/GenBank/DDBJ databases">
        <title>Sequencing the genomes of 1000 Actinobacteria strains.</title>
        <authorList>
            <person name="Klenk H.-P."/>
        </authorList>
    </citation>
    <scope>NUCLEOTIDE SEQUENCE [LARGE SCALE GENOMIC DNA]</scope>
    <source>
        <strain evidence="1 2">DSM 12806</strain>
    </source>
</reference>
<dbReference type="RefSeq" id="WP_101395174.1">
    <property type="nucleotide sequence ID" value="NZ_PJNE01000001.1"/>
</dbReference>
<name>A0A2N3YIH4_9MICO</name>
<keyword evidence="2" id="KW-1185">Reference proteome</keyword>
<organism evidence="1 2">
    <name type="scientific">Phycicoccus duodecadis</name>
    <dbReference type="NCBI Taxonomy" id="173053"/>
    <lineage>
        <taxon>Bacteria</taxon>
        <taxon>Bacillati</taxon>
        <taxon>Actinomycetota</taxon>
        <taxon>Actinomycetes</taxon>
        <taxon>Micrococcales</taxon>
        <taxon>Intrasporangiaceae</taxon>
        <taxon>Phycicoccus</taxon>
    </lineage>
</organism>
<dbReference type="EMBL" id="PJNE01000001">
    <property type="protein sequence ID" value="PKW26639.1"/>
    <property type="molecule type" value="Genomic_DNA"/>
</dbReference>
<comment type="caution">
    <text evidence="1">The sequence shown here is derived from an EMBL/GenBank/DDBJ whole genome shotgun (WGS) entry which is preliminary data.</text>
</comment>
<sequence length="631" mass="65170">MTRTVDDDFEGFVAARWPELETVALVATLDPEPARALVTEALAGLRGRWSQAVEQGAPTAAARSAVLAAVAALPDRREPSAVRGAPLADDASAVPAALLETLARETPLVRAVLAAGSVWELDPRELAPLLGRGHPAVLDAARQARDRLLAAHREARATDGLAPADHHLDDDLAELVDRLTAGRPEPPDPAALVAERSAGLRRRQLLLGAGAVAVTAAGATWFVRGAAGAGAPRPAATTPAPPGPRDPVWAFTSRWPARGPLANDAGIRALVTRAGGPGTRLVYAADLPGVRAAVAVVPQVDDTPGLGSTVKLWSGAPGTPAERLAEVPLALQGVYGTSDLVAVGIPAGDTGVLLVLTRPTVRSVDFSPVVTLTQGGSIQRIYARLALSAGITAFVLDQRFGTGGRVRAVGYDGPVPAPEQWGGVDMYGDDPARSLVQQVASATGLPPARLVARILVDSPTDGSVLDATALSPRGEDGRVRVALVRTPERAVVRLAVVSDDGRGSGGILFDAPKVVPAELAEDPLVIPLDTLPPSTGRYLVVVPGGGATCQFLLADTRRAVSPRTPMKGRTAVLLVENDDGAGPYRLVVRDRSGAVVYDAVPTPGRDLQGGDADVVEEPTTGWLGLPSDQVP</sequence>
<dbReference type="OrthoDB" id="4868801at2"/>
<evidence type="ECO:0000313" key="1">
    <source>
        <dbReference type="EMBL" id="PKW26639.1"/>
    </source>
</evidence>
<evidence type="ECO:0000313" key="2">
    <source>
        <dbReference type="Proteomes" id="UP000233781"/>
    </source>
</evidence>
<accession>A0A2N3YIH4</accession>
<dbReference type="AlphaFoldDB" id="A0A2N3YIH4"/>
<proteinExistence type="predicted"/>